<dbReference type="RefSeq" id="WP_124724132.1">
    <property type="nucleotide sequence ID" value="NZ_CP034044.1"/>
</dbReference>
<evidence type="ECO:0000256" key="2">
    <source>
        <dbReference type="SAM" id="SignalP"/>
    </source>
</evidence>
<protein>
    <submittedName>
        <fullName evidence="3">DUF885 family protein</fullName>
    </submittedName>
</protein>
<keyword evidence="4" id="KW-1185">Reference proteome</keyword>
<accession>A0A3G8LGM8</accession>
<dbReference type="Pfam" id="PF05960">
    <property type="entry name" value="DUF885"/>
    <property type="match status" value="2"/>
</dbReference>
<sequence length="896" mass="101244">MNKRQVKILTVSLLATSLVAAPVIAAGVTYSYTKSQNYWVQNFNLDTLNQIKEIKSKNQQLSEDLKQEKAKLSSLDKNSAEYRKQQQVVSDKEAELKNSSDEYNELINKNIKSIETIAKSKGNSEDAKIITAEYVFILQSLISAAQDAELADVDLDIPNAEEAKKISDFYGKWVDKFASIDLSNLNEVTVAWVKGLQFEYSVLRDNYKYGAPFLLSSFSWGAASSYPANSFYDSFKNLDGNLPKALEVLKEAKDNNIVLSKVLIKNNIKYLLETFFQTELVAFYKDSTKQEISVNDLLSSASDNPWVEFTKYYANDYYNTTTQGLGENIQDLKLTKENAGDKEKENSIEISVNGQSQKIYGLGFTEADLNANNVGLIGVVGNEEINGKTLYDQYLKMATTESLTAQEVNDSGYTTTTTASGNMKKVATEVAKLIAGESGAWKPQIKYDVDGRGPKPVETITVNIRDENGNIDLKEFNKWLNQEQFFFGREDKSYYTEELKNSLVSDPKLARYVKELKDKGYENLKNSDRPYGSITDKQFYYGALEAFKGYQQFKEQTVNFGKGFFANEVPEFEMYTYRYPRRAIEGVGAYNSGVKAFIFNTDPYFSLPKWSLTSFADHESMMGHHNQIYYAKQYLAKYNDQQLGNIFDYTAYVEGWALFMEWFAIEAGYYGTPDYDSDDNYAMPVDFQVSKGITSFSQARTASEVTDEIVNKIKSLHGGVYWTLTAKDGENNNKEHALRAIKLTNMLQYFGALNEAQLRNMRRAVDTAYHGDIEGHTDLPRGASINQVREFMKSNSALGIGDITSESLRYLVLPAQATSYNAGKESMLGLYTKVRKHFGLTRKEFVEQTKSFTSIGEEHENAEHGYIKEFLDKLLMNGALPLDALKAVIEKGYNLN</sequence>
<feature type="signal peptide" evidence="2">
    <location>
        <begin position="1"/>
        <end position="25"/>
    </location>
</feature>
<evidence type="ECO:0000256" key="1">
    <source>
        <dbReference type="SAM" id="Coils"/>
    </source>
</evidence>
<dbReference type="OrthoDB" id="9769898at2"/>
<dbReference type="InterPro" id="IPR010281">
    <property type="entry name" value="DUF885"/>
</dbReference>
<dbReference type="EMBL" id="CP034044">
    <property type="protein sequence ID" value="AZG68437.1"/>
    <property type="molecule type" value="Genomic_DNA"/>
</dbReference>
<proteinExistence type="predicted"/>
<keyword evidence="2" id="KW-0732">Signal</keyword>
<feature type="coiled-coil region" evidence="1">
    <location>
        <begin position="44"/>
        <end position="109"/>
    </location>
</feature>
<gene>
    <name evidence="3" type="ORF">EGN60_00380</name>
</gene>
<dbReference type="PANTHER" id="PTHR33361">
    <property type="entry name" value="GLR0591 PROTEIN"/>
    <property type="match status" value="1"/>
</dbReference>
<organism evidence="3 4">
    <name type="scientific">Mycoplasma struthionis</name>
    <dbReference type="NCBI Taxonomy" id="538220"/>
    <lineage>
        <taxon>Bacteria</taxon>
        <taxon>Bacillati</taxon>
        <taxon>Mycoplasmatota</taxon>
        <taxon>Mollicutes</taxon>
        <taxon>Mycoplasmataceae</taxon>
        <taxon>Mycoplasma</taxon>
    </lineage>
</organism>
<dbReference type="KEGG" id="mstr:EGN60_00380"/>
<reference evidence="3 4" key="1">
    <citation type="submission" date="2018-11" db="EMBL/GenBank/DDBJ databases">
        <title>Genome sequence of Mycoplasma struthionis sp. nov.</title>
        <authorList>
            <person name="Spergser J."/>
        </authorList>
    </citation>
    <scope>NUCLEOTIDE SEQUENCE [LARGE SCALE GENOMIC DNA]</scope>
    <source>
        <strain evidence="3 4">237IA</strain>
    </source>
</reference>
<feature type="chain" id="PRO_5018212582" evidence="2">
    <location>
        <begin position="26"/>
        <end position="896"/>
    </location>
</feature>
<evidence type="ECO:0000313" key="4">
    <source>
        <dbReference type="Proteomes" id="UP000275883"/>
    </source>
</evidence>
<dbReference type="Proteomes" id="UP000275883">
    <property type="component" value="Chromosome"/>
</dbReference>
<dbReference type="PANTHER" id="PTHR33361:SF2">
    <property type="entry name" value="DUF885 DOMAIN-CONTAINING PROTEIN"/>
    <property type="match status" value="1"/>
</dbReference>
<dbReference type="AlphaFoldDB" id="A0A3G8LGM8"/>
<name>A0A3G8LGM8_9MOLU</name>
<keyword evidence="1" id="KW-0175">Coiled coil</keyword>
<evidence type="ECO:0000313" key="3">
    <source>
        <dbReference type="EMBL" id="AZG68437.1"/>
    </source>
</evidence>